<feature type="transmembrane region" description="Helical" evidence="1">
    <location>
        <begin position="12"/>
        <end position="32"/>
    </location>
</feature>
<feature type="transmembrane region" description="Helical" evidence="1">
    <location>
        <begin position="38"/>
        <end position="57"/>
    </location>
</feature>
<keyword evidence="1" id="KW-0812">Transmembrane</keyword>
<sequence length="215" mass="25393">MANLVKDMGILYLIFSLLIVGITSICIIGYVVKTRKYHFLWIIVVLIVLLYSANELYNYYRTCQIPRIIPLSFRQVNADEIHSIIPYNKNYPVYVLEFNSDKKLEDFSRAPKIAFLSPFIERKGYQSILEIGKDSVLESIYIYPSKKTNRYDYIALFQNDNESIERLQHYNILYFRLFFLGYLAPIYGTLSVPVPMFDKHSRDSDQLFFNKYIIP</sequence>
<gene>
    <name evidence="2" type="ORF">F3B52_22670</name>
</gene>
<keyword evidence="1" id="KW-0472">Membrane</keyword>
<name>A0A6A1BYI8_BACOV</name>
<proteinExistence type="predicted"/>
<protein>
    <submittedName>
        <fullName evidence="2">Uncharacterized protein</fullName>
    </submittedName>
</protein>
<evidence type="ECO:0000313" key="2">
    <source>
        <dbReference type="EMBL" id="KAA4634609.1"/>
    </source>
</evidence>
<dbReference type="AlphaFoldDB" id="A0A6A1BYI8"/>
<feature type="transmembrane region" description="Helical" evidence="1">
    <location>
        <begin position="173"/>
        <end position="194"/>
    </location>
</feature>
<keyword evidence="1" id="KW-1133">Transmembrane helix</keyword>
<organism evidence="2">
    <name type="scientific">Bacteroides ovatus</name>
    <dbReference type="NCBI Taxonomy" id="28116"/>
    <lineage>
        <taxon>Bacteria</taxon>
        <taxon>Pseudomonadati</taxon>
        <taxon>Bacteroidota</taxon>
        <taxon>Bacteroidia</taxon>
        <taxon>Bacteroidales</taxon>
        <taxon>Bacteroidaceae</taxon>
        <taxon>Bacteroides</taxon>
    </lineage>
</organism>
<accession>A0A6A1BYI8</accession>
<evidence type="ECO:0000256" key="1">
    <source>
        <dbReference type="SAM" id="Phobius"/>
    </source>
</evidence>
<comment type="caution">
    <text evidence="2">The sequence shown here is derived from an EMBL/GenBank/DDBJ whole genome shotgun (WGS) entry which is preliminary data.</text>
</comment>
<reference evidence="2" key="1">
    <citation type="journal article" date="2019" name="Nat. Med.">
        <title>A library of human gut bacterial isolates paired with longitudinal multiomics data enables mechanistic microbiome research.</title>
        <authorList>
            <person name="Poyet M."/>
            <person name="Groussin M."/>
            <person name="Gibbons S.M."/>
            <person name="Avila-Pacheco J."/>
            <person name="Jiang X."/>
            <person name="Kearney S.M."/>
            <person name="Perrotta A.R."/>
            <person name="Berdy B."/>
            <person name="Zhao S."/>
            <person name="Lieberman T.D."/>
            <person name="Swanson P.K."/>
            <person name="Smith M."/>
            <person name="Roesemann S."/>
            <person name="Alexander J.E."/>
            <person name="Rich S.A."/>
            <person name="Livny J."/>
            <person name="Vlamakis H."/>
            <person name="Clish C."/>
            <person name="Bullock K."/>
            <person name="Deik A."/>
            <person name="Scott J."/>
            <person name="Pierce K.A."/>
            <person name="Xavier R.J."/>
            <person name="Alm E.J."/>
        </authorList>
    </citation>
    <scope>NUCLEOTIDE SEQUENCE</scope>
    <source>
        <strain evidence="2">BIOML-A16</strain>
    </source>
</reference>
<dbReference type="EMBL" id="VWFQ01000029">
    <property type="protein sequence ID" value="KAA4634609.1"/>
    <property type="molecule type" value="Genomic_DNA"/>
</dbReference>